<accession>A0A6G7CLT6</accession>
<organism evidence="1 2">
    <name type="scientific">Vibrio ziniensis</name>
    <dbReference type="NCBI Taxonomy" id="2711221"/>
    <lineage>
        <taxon>Bacteria</taxon>
        <taxon>Pseudomonadati</taxon>
        <taxon>Pseudomonadota</taxon>
        <taxon>Gammaproteobacteria</taxon>
        <taxon>Vibrionales</taxon>
        <taxon>Vibrionaceae</taxon>
        <taxon>Vibrio</taxon>
    </lineage>
</organism>
<evidence type="ECO:0008006" key="3">
    <source>
        <dbReference type="Google" id="ProtNLM"/>
    </source>
</evidence>
<dbReference type="InterPro" id="IPR027417">
    <property type="entry name" value="P-loop_NTPase"/>
</dbReference>
<reference evidence="1 2" key="1">
    <citation type="submission" date="2020-02" db="EMBL/GenBank/DDBJ databases">
        <title>A complete genome of a marine bacterium Vibrio sp. ZWAL4003 isolated from the mangrove sediment with the ability to degrade polysaccharides.</title>
        <authorList>
            <person name="Wu J."/>
            <person name="Qu W."/>
            <person name="Zeng R."/>
        </authorList>
    </citation>
    <scope>NUCLEOTIDE SEQUENCE [LARGE SCALE GENOMIC DNA]</scope>
    <source>
        <strain evidence="1 2">ZWAL4003</strain>
    </source>
</reference>
<proteinExistence type="predicted"/>
<dbReference type="RefSeq" id="WP_165312553.1">
    <property type="nucleotide sequence ID" value="NZ_CP049331.1"/>
</dbReference>
<dbReference type="Proteomes" id="UP000503003">
    <property type="component" value="Chromosome 1"/>
</dbReference>
<dbReference type="AlphaFoldDB" id="A0A6G7CLT6"/>
<gene>
    <name evidence="1" type="ORF">G5S32_14105</name>
</gene>
<dbReference type="SUPFAM" id="SSF52540">
    <property type="entry name" value="P-loop containing nucleoside triphosphate hydrolases"/>
    <property type="match status" value="2"/>
</dbReference>
<evidence type="ECO:0000313" key="1">
    <source>
        <dbReference type="EMBL" id="QIH43008.1"/>
    </source>
</evidence>
<dbReference type="EMBL" id="CP049331">
    <property type="protein sequence ID" value="QIH43008.1"/>
    <property type="molecule type" value="Genomic_DNA"/>
</dbReference>
<keyword evidence="2" id="KW-1185">Reference proteome</keyword>
<name>A0A6G7CLT6_9VIBR</name>
<dbReference type="Gene3D" id="3.40.50.300">
    <property type="entry name" value="P-loop containing nucleotide triphosphate hydrolases"/>
    <property type="match status" value="1"/>
</dbReference>
<protein>
    <recommendedName>
        <fullName evidence="3">Thymidylate kinase-like domain-containing protein</fullName>
    </recommendedName>
</protein>
<dbReference type="KEGG" id="vzi:G5S32_14105"/>
<sequence>MVELIQTIFTQFSDNTRPLVFIRPKPISEPEIYQGDFDLLLHPNDVEYFFTIVHQACADTRHSFAIKRHRLDKLELTLFSHSGEQSVLMDIWTELDIKASNIKKGSAISVDSLLEKGLITFDEQGQASFTADFAATFYLSHLKSKKKSLDAEEVKQRLAYYQQLNGLETQTLEWINNPSPEVMEQANQKLQAMGLINYSLAHRLKKSHFRFKQDIRKQRKFIAIVGPDGVGKTTVIDNIATSVQGKYYRFKKLFRKSITYSILRTLNKKSLNKAIGFKLAKNQYDDLQSSKLFNIALVNGYLRGLTLGLGKLKLIDRYYPDLLVTGTRFLDKEVVQHPDAKNRIRWCPTPRAYIQLDAPASVILARKQELSEHAVDHLRHDYFELGYKLDAPLFVYINNSHSLHETETLLKNMRF</sequence>
<evidence type="ECO:0000313" key="2">
    <source>
        <dbReference type="Proteomes" id="UP000503003"/>
    </source>
</evidence>